<gene>
    <name evidence="1" type="ORF">ABS361_17390</name>
</gene>
<name>A0AAU7X9T2_9HYPH</name>
<protein>
    <submittedName>
        <fullName evidence="1">Uncharacterized protein</fullName>
    </submittedName>
</protein>
<evidence type="ECO:0000313" key="1">
    <source>
        <dbReference type="EMBL" id="XBY43823.1"/>
    </source>
</evidence>
<proteinExistence type="predicted"/>
<accession>A0AAU7X9T2</accession>
<dbReference type="AlphaFoldDB" id="A0AAU7X9T2"/>
<sequence length="71" mass="7654">MAETMNEEIDPLADAKEICGQIARLREGASHQPSMVMAAYLLDMALIEATAQALRTRCRSCQAAQSIACAI</sequence>
<dbReference type="EMBL" id="CP158568">
    <property type="protein sequence ID" value="XBY43823.1"/>
    <property type="molecule type" value="Genomic_DNA"/>
</dbReference>
<dbReference type="RefSeq" id="WP_407048923.1">
    <property type="nucleotide sequence ID" value="NZ_CP158568.1"/>
</dbReference>
<organism evidence="1">
    <name type="scientific">Methyloraptor flagellatus</name>
    <dbReference type="NCBI Taxonomy" id="3162530"/>
    <lineage>
        <taxon>Bacteria</taxon>
        <taxon>Pseudomonadati</taxon>
        <taxon>Pseudomonadota</taxon>
        <taxon>Alphaproteobacteria</taxon>
        <taxon>Hyphomicrobiales</taxon>
        <taxon>Ancalomicrobiaceae</taxon>
        <taxon>Methyloraptor</taxon>
    </lineage>
</organism>
<dbReference type="KEGG" id="mflg:ABS361_17390"/>
<reference evidence="1" key="1">
    <citation type="submission" date="2024-06" db="EMBL/GenBank/DDBJ databases">
        <title>Methylostella associata gen. nov., sp. nov., a novel Ancalomicrobiaceae-affiliated facultatively methylotrophic bacteria that feed on methanotrophs of the genus Methylococcus.</title>
        <authorList>
            <person name="Saltykova V."/>
            <person name="Danilova O.V."/>
            <person name="Oshkin I.Y."/>
            <person name="Belova S.E."/>
            <person name="Pimenov N.V."/>
            <person name="Dedysh S.N."/>
        </authorList>
    </citation>
    <scope>NUCLEOTIDE SEQUENCE</scope>
    <source>
        <strain evidence="1">S20</strain>
    </source>
</reference>